<dbReference type="Proteomes" id="UP001166293">
    <property type="component" value="Unassembled WGS sequence"/>
</dbReference>
<keyword evidence="1" id="KW-0812">Transmembrane</keyword>
<comment type="caution">
    <text evidence="2">The sequence shown here is derived from an EMBL/GenBank/DDBJ whole genome shotgun (WGS) entry which is preliminary data.</text>
</comment>
<evidence type="ECO:0000313" key="2">
    <source>
        <dbReference type="EMBL" id="MBV2358993.1"/>
    </source>
</evidence>
<gene>
    <name evidence="2" type="ORF">KUH32_04330</name>
</gene>
<evidence type="ECO:0000313" key="3">
    <source>
        <dbReference type="Proteomes" id="UP001166293"/>
    </source>
</evidence>
<feature type="transmembrane region" description="Helical" evidence="1">
    <location>
        <begin position="62"/>
        <end position="86"/>
    </location>
</feature>
<dbReference type="EMBL" id="JAHRWL010000001">
    <property type="protein sequence ID" value="MBV2358993.1"/>
    <property type="molecule type" value="Genomic_DNA"/>
</dbReference>
<dbReference type="Pfam" id="PF11188">
    <property type="entry name" value="DUF2975"/>
    <property type="match status" value="1"/>
</dbReference>
<feature type="transmembrane region" description="Helical" evidence="1">
    <location>
        <begin position="148"/>
        <end position="171"/>
    </location>
</feature>
<protein>
    <submittedName>
        <fullName evidence="2">DUF2975 domain-containing protein</fullName>
    </submittedName>
</protein>
<dbReference type="InterPro" id="IPR021354">
    <property type="entry name" value="DUF2975"/>
</dbReference>
<proteinExistence type="predicted"/>
<feature type="transmembrane region" description="Helical" evidence="1">
    <location>
        <begin position="106"/>
        <end position="128"/>
    </location>
</feature>
<sequence>MTHLPHRTRRIAHALFLSVTILMAAIVGLLIYVTAVPTLLVAERAHSFGLEVAWPVSGTARAALVACAWMSAGIALFTLSQVARLFRAYADDAALTPNAARAIRGIGLGLVAQAFWSLLLHPLSGLALTMDAPVGQRMLAIAIQSDAIGTALAGGLMLLIGIVMTQAVAVARENEGFV</sequence>
<keyword evidence="3" id="KW-1185">Reference proteome</keyword>
<accession>A0ABS6N5D0</accession>
<keyword evidence="1" id="KW-0472">Membrane</keyword>
<keyword evidence="1" id="KW-1133">Transmembrane helix</keyword>
<feature type="transmembrane region" description="Helical" evidence="1">
    <location>
        <begin position="12"/>
        <end position="42"/>
    </location>
</feature>
<dbReference type="RefSeq" id="WP_217776831.1">
    <property type="nucleotide sequence ID" value="NZ_JAHRWL010000001.1"/>
</dbReference>
<organism evidence="2 3">
    <name type="scientific">Thalassococcus arenae</name>
    <dbReference type="NCBI Taxonomy" id="2851652"/>
    <lineage>
        <taxon>Bacteria</taxon>
        <taxon>Pseudomonadati</taxon>
        <taxon>Pseudomonadota</taxon>
        <taxon>Alphaproteobacteria</taxon>
        <taxon>Rhodobacterales</taxon>
        <taxon>Roseobacteraceae</taxon>
        <taxon>Thalassococcus</taxon>
    </lineage>
</organism>
<name>A0ABS6N5D0_9RHOB</name>
<reference evidence="2" key="1">
    <citation type="submission" date="2021-06" db="EMBL/GenBank/DDBJ databases">
        <title>Thalassococcus sp. CAU 1522 isolated from sea sand, Republic of Korea.</title>
        <authorList>
            <person name="Kim W."/>
        </authorList>
    </citation>
    <scope>NUCLEOTIDE SEQUENCE</scope>
    <source>
        <strain evidence="2">CAU 1522</strain>
    </source>
</reference>
<evidence type="ECO:0000256" key="1">
    <source>
        <dbReference type="SAM" id="Phobius"/>
    </source>
</evidence>